<comment type="catalytic activity">
    <reaction evidence="1 8">
        <text>[(1-&gt;4)-alpha-D-glucosyl](n) + ADP-alpha-D-glucose = [(1-&gt;4)-alpha-D-glucosyl](n+1) + ADP + H(+)</text>
        <dbReference type="Rhea" id="RHEA:18189"/>
        <dbReference type="Rhea" id="RHEA-COMP:9584"/>
        <dbReference type="Rhea" id="RHEA-COMP:9587"/>
        <dbReference type="ChEBI" id="CHEBI:15378"/>
        <dbReference type="ChEBI" id="CHEBI:15444"/>
        <dbReference type="ChEBI" id="CHEBI:57498"/>
        <dbReference type="ChEBI" id="CHEBI:456216"/>
        <dbReference type="EC" id="2.4.1.21"/>
    </reaction>
</comment>
<accession>A0AAJ1IJ53</accession>
<dbReference type="NCBIfam" id="TIGR02095">
    <property type="entry name" value="glgA"/>
    <property type="match status" value="1"/>
</dbReference>
<keyword evidence="6 8" id="KW-0808">Transferase</keyword>
<comment type="function">
    <text evidence="2 8">Synthesizes alpha-1,4-glucan chains using ADP-glucose.</text>
</comment>
<evidence type="ECO:0000256" key="4">
    <source>
        <dbReference type="ARBA" id="ARBA00010281"/>
    </source>
</evidence>
<organism evidence="11 12">
    <name type="scientific">Candidatus Thalassospirochaeta sargassi</name>
    <dbReference type="NCBI Taxonomy" id="3119039"/>
    <lineage>
        <taxon>Bacteria</taxon>
        <taxon>Pseudomonadati</taxon>
        <taxon>Spirochaetota</taxon>
        <taxon>Spirochaetia</taxon>
        <taxon>Spirochaetales</taxon>
        <taxon>Spirochaetaceae</taxon>
        <taxon>Candidatus Thalassospirochaeta</taxon>
    </lineage>
</organism>
<evidence type="ECO:0000256" key="6">
    <source>
        <dbReference type="ARBA" id="ARBA00022679"/>
    </source>
</evidence>
<evidence type="ECO:0000256" key="8">
    <source>
        <dbReference type="HAMAP-Rule" id="MF_00484"/>
    </source>
</evidence>
<evidence type="ECO:0000313" key="12">
    <source>
        <dbReference type="Proteomes" id="UP001221217"/>
    </source>
</evidence>
<comment type="pathway">
    <text evidence="3 8">Glycan biosynthesis; glycogen biosynthesis.</text>
</comment>
<name>A0AAJ1IJ53_9SPIO</name>
<feature type="domain" description="Starch synthase catalytic" evidence="10">
    <location>
        <begin position="3"/>
        <end position="241"/>
    </location>
</feature>
<dbReference type="AlphaFoldDB" id="A0AAJ1IJ53"/>
<dbReference type="EC" id="2.4.1.21" evidence="8"/>
<feature type="domain" description="Glycosyl transferase family 1" evidence="9">
    <location>
        <begin position="295"/>
        <end position="459"/>
    </location>
</feature>
<dbReference type="SUPFAM" id="SSF53756">
    <property type="entry name" value="UDP-Glycosyltransferase/glycogen phosphorylase"/>
    <property type="match status" value="1"/>
</dbReference>
<evidence type="ECO:0000259" key="10">
    <source>
        <dbReference type="Pfam" id="PF08323"/>
    </source>
</evidence>
<proteinExistence type="inferred from homology"/>
<dbReference type="Gene3D" id="3.40.50.2000">
    <property type="entry name" value="Glycogen Phosphorylase B"/>
    <property type="match status" value="2"/>
</dbReference>
<evidence type="ECO:0000256" key="5">
    <source>
        <dbReference type="ARBA" id="ARBA00022676"/>
    </source>
</evidence>
<dbReference type="InterPro" id="IPR013534">
    <property type="entry name" value="Starch_synth_cat_dom"/>
</dbReference>
<feature type="binding site" evidence="8">
    <location>
        <position position="16"/>
    </location>
    <ligand>
        <name>ADP-alpha-D-glucose</name>
        <dbReference type="ChEBI" id="CHEBI:57498"/>
    </ligand>
</feature>
<comment type="caution">
    <text evidence="11">The sequence shown here is derived from an EMBL/GenBank/DDBJ whole genome shotgun (WGS) entry which is preliminary data.</text>
</comment>
<dbReference type="InterPro" id="IPR001296">
    <property type="entry name" value="Glyco_trans_1"/>
</dbReference>
<dbReference type="InterPro" id="IPR011835">
    <property type="entry name" value="GS/SS"/>
</dbReference>
<evidence type="ECO:0000256" key="3">
    <source>
        <dbReference type="ARBA" id="ARBA00004964"/>
    </source>
</evidence>
<evidence type="ECO:0000256" key="7">
    <source>
        <dbReference type="ARBA" id="ARBA00023056"/>
    </source>
</evidence>
<dbReference type="GO" id="GO:0004373">
    <property type="term" value="F:alpha-1,4-glucan glucosyltransferase (UDP-glucose donor) activity"/>
    <property type="evidence" value="ECO:0007669"/>
    <property type="project" value="InterPro"/>
</dbReference>
<evidence type="ECO:0000259" key="9">
    <source>
        <dbReference type="Pfam" id="PF00534"/>
    </source>
</evidence>
<dbReference type="Pfam" id="PF00534">
    <property type="entry name" value="Glycos_transf_1"/>
    <property type="match status" value="1"/>
</dbReference>
<dbReference type="EMBL" id="JAQQAL010000022">
    <property type="protein sequence ID" value="MDC7227121.1"/>
    <property type="molecule type" value="Genomic_DNA"/>
</dbReference>
<dbReference type="HAMAP" id="MF_00484">
    <property type="entry name" value="Glycogen_synth"/>
    <property type="match status" value="1"/>
</dbReference>
<dbReference type="NCBIfam" id="NF001899">
    <property type="entry name" value="PRK00654.1-2"/>
    <property type="match status" value="1"/>
</dbReference>
<keyword evidence="7 8" id="KW-0320">Glycogen biosynthesis</keyword>
<dbReference type="Pfam" id="PF08323">
    <property type="entry name" value="Glyco_transf_5"/>
    <property type="match status" value="1"/>
</dbReference>
<dbReference type="PANTHER" id="PTHR45825:SF11">
    <property type="entry name" value="ALPHA AMYLASE DOMAIN-CONTAINING PROTEIN"/>
    <property type="match status" value="1"/>
</dbReference>
<dbReference type="PANTHER" id="PTHR45825">
    <property type="entry name" value="GRANULE-BOUND STARCH SYNTHASE 1, CHLOROPLASTIC/AMYLOPLASTIC"/>
    <property type="match status" value="1"/>
</dbReference>
<evidence type="ECO:0000256" key="2">
    <source>
        <dbReference type="ARBA" id="ARBA00002764"/>
    </source>
</evidence>
<sequence>MKKILMVTSEAVPFAKTGGLADVVSALSTELKKLGHDVRVLMPRYYHIDRTVLKKHDEALGIWLGRGEEWTAVYEGVLPESEVPVYFLDHERFFGRDGIYGHRADEGFKDNAARYSLLSRGAFQLCRMLHWTPDVVHCHDWPSAPACYLLKREEQDKGFKNTKGILTIHNIGYQGEFSLDDAVYLQPEIDMLNLSTLEFSGALNFLKAGIITADKITTVSPTYAEEIKRYDFGFGMDGLLNYRHEDLQGILNGIDYKDWNPETDKFIEPDNFSVNKISGKSAVKKKLQKEMGLPVNQKIPLVGIVTRLVDQKGIVELFRPGFGTMYSICKDMNVQFVILGSGESWCEEELNHLSAELPNLSVYIGYNNRLAHMIEAGADFFLMPSRYEPCGLNQIYSLSYGTLPIVRNTGGLADTVENYDQEKGTGTGFVFDDLRPDVIYNVMKWVVETWEERREDIRKMRKRAMKKRFSWEDSAREYLKLYGE</sequence>
<reference evidence="11 12" key="1">
    <citation type="submission" date="2022-12" db="EMBL/GenBank/DDBJ databases">
        <title>Metagenome assembled genome from gulf of manar.</title>
        <authorList>
            <person name="Kohli P."/>
            <person name="Pk S."/>
            <person name="Venkata Ramana C."/>
            <person name="Sasikala C."/>
        </authorList>
    </citation>
    <scope>NUCLEOTIDE SEQUENCE [LARGE SCALE GENOMIC DNA]</scope>
    <source>
        <strain evidence="11">JB008</strain>
    </source>
</reference>
<comment type="similarity">
    <text evidence="4 8">Belongs to the glycosyltransferase 1 family. Bacterial/plant glycogen synthase subfamily.</text>
</comment>
<dbReference type="GO" id="GO:0005978">
    <property type="term" value="P:glycogen biosynthetic process"/>
    <property type="evidence" value="ECO:0007669"/>
    <property type="project" value="UniProtKB-UniRule"/>
</dbReference>
<dbReference type="GO" id="GO:0009011">
    <property type="term" value="F:alpha-1,4-glucan glucosyltransferase (ADP-glucose donor) activity"/>
    <property type="evidence" value="ECO:0007669"/>
    <property type="project" value="UniProtKB-UniRule"/>
</dbReference>
<protein>
    <recommendedName>
        <fullName evidence="8">Glycogen synthase</fullName>
        <ecNumber evidence="8">2.4.1.21</ecNumber>
    </recommendedName>
    <alternativeName>
        <fullName evidence="8">Starch [bacterial glycogen] synthase</fullName>
    </alternativeName>
</protein>
<dbReference type="CDD" id="cd03791">
    <property type="entry name" value="GT5_Glycogen_synthase_DULL1-like"/>
    <property type="match status" value="1"/>
</dbReference>
<gene>
    <name evidence="8 11" type="primary">glgA</name>
    <name evidence="11" type="ORF">PQJ61_10200</name>
</gene>
<evidence type="ECO:0000256" key="1">
    <source>
        <dbReference type="ARBA" id="ARBA00001478"/>
    </source>
</evidence>
<dbReference type="Proteomes" id="UP001221217">
    <property type="component" value="Unassembled WGS sequence"/>
</dbReference>
<keyword evidence="5 8" id="KW-0328">Glycosyltransferase</keyword>
<evidence type="ECO:0000313" key="11">
    <source>
        <dbReference type="EMBL" id="MDC7227121.1"/>
    </source>
</evidence>